<reference evidence="13 14" key="1">
    <citation type="submission" date="2017-09" db="EMBL/GenBank/DDBJ databases">
        <authorList>
            <consortium name="International Durum Wheat Genome Sequencing Consortium (IDWGSC)"/>
            <person name="Milanesi L."/>
        </authorList>
    </citation>
    <scope>NUCLEOTIDE SEQUENCE [LARGE SCALE GENOMIC DNA]</scope>
    <source>
        <strain evidence="14">cv. Svevo</strain>
    </source>
</reference>
<dbReference type="Gene3D" id="1.10.630.10">
    <property type="entry name" value="Cytochrome P450"/>
    <property type="match status" value="1"/>
</dbReference>
<keyword evidence="9 11" id="KW-0408">Iron</keyword>
<dbReference type="PRINTS" id="PR00385">
    <property type="entry name" value="P450"/>
</dbReference>
<evidence type="ECO:0000256" key="12">
    <source>
        <dbReference type="RuleBase" id="RU000461"/>
    </source>
</evidence>
<protein>
    <recommendedName>
        <fullName evidence="15">Cytochrome P450</fullName>
    </recommendedName>
</protein>
<dbReference type="Proteomes" id="UP000324705">
    <property type="component" value="Chromosome 2B"/>
</dbReference>
<evidence type="ECO:0000256" key="11">
    <source>
        <dbReference type="PIRSR" id="PIRSR602401-1"/>
    </source>
</evidence>
<organism evidence="13 14">
    <name type="scientific">Triticum turgidum subsp. durum</name>
    <name type="common">Durum wheat</name>
    <name type="synonym">Triticum durum</name>
    <dbReference type="NCBI Taxonomy" id="4567"/>
    <lineage>
        <taxon>Eukaryota</taxon>
        <taxon>Viridiplantae</taxon>
        <taxon>Streptophyta</taxon>
        <taxon>Embryophyta</taxon>
        <taxon>Tracheophyta</taxon>
        <taxon>Spermatophyta</taxon>
        <taxon>Magnoliopsida</taxon>
        <taxon>Liliopsida</taxon>
        <taxon>Poales</taxon>
        <taxon>Poaceae</taxon>
        <taxon>BOP clade</taxon>
        <taxon>Pooideae</taxon>
        <taxon>Triticodae</taxon>
        <taxon>Triticeae</taxon>
        <taxon>Triticinae</taxon>
        <taxon>Triticum</taxon>
    </lineage>
</organism>
<evidence type="ECO:0000313" key="13">
    <source>
        <dbReference type="EMBL" id="VAH43232.1"/>
    </source>
</evidence>
<dbReference type="FunFam" id="1.10.630.10:FF:000055">
    <property type="entry name" value="Cytochrome P450 71A26"/>
    <property type="match status" value="1"/>
</dbReference>
<evidence type="ECO:0000256" key="6">
    <source>
        <dbReference type="ARBA" id="ARBA00022723"/>
    </source>
</evidence>
<keyword evidence="7" id="KW-1133">Transmembrane helix</keyword>
<dbReference type="PANTHER" id="PTHR47955:SF14">
    <property type="entry name" value="OS01G0543600 PROTEIN"/>
    <property type="match status" value="1"/>
</dbReference>
<keyword evidence="10 12" id="KW-0503">Monooxygenase</keyword>
<keyword evidence="7" id="KW-0472">Membrane</keyword>
<keyword evidence="5" id="KW-0812">Transmembrane</keyword>
<evidence type="ECO:0000256" key="2">
    <source>
        <dbReference type="ARBA" id="ARBA00005179"/>
    </source>
</evidence>
<gene>
    <name evidence="13" type="ORF">TRITD_2Bv1G054830</name>
</gene>
<evidence type="ECO:0000256" key="9">
    <source>
        <dbReference type="ARBA" id="ARBA00023004"/>
    </source>
</evidence>
<sequence length="541" mass="61090">MSTQLLHLSTSEAMAHHLVAVHHLMHETPLQAVLLLLLLLLLRFATISSSKKQANRKRLPPSPPGLPVIGHLHLGRDHVSLCNLAKKHGSDDGFMLLRRGAVPHLIVSSPRAARAIMRTHDHLFASRPTSMVAHELLYGPMDVVFAPYGEHWRMARKLVAAHLLSVKKIQSYRLARQQEVSLVMAVIRESAAASTMIDMGEMMNTFVNDMVCRALSGKFTMKEGRNKIFRELIEANSALFASFNLEDCFPRLAWLTRSNVCNNAKKVNRRWDDLLEKMIQDHEKRTLLPPHDKQDGKQEEESDFIDVLLSVRQQKDYDGITREQIKAILMDMFAAGTDTSSFALEVAMAEIMCNPRVMTKLQAEVRNNTPKGQDMVEEENLANMTYLKAVVKETLRLHPPLPLLIPHLSMAESEVDVAGYTVPSGAWVMVNSWAINRDPEWWQKPEEFLPERFMEGGSASAVDFRGNDFQFLPFGAGRRICPGINFGLATIEIMLANLVYSHDWELSSATGKKGIDMTEVFRLSVRRKEKLMLVPKNRSSV</sequence>
<dbReference type="Pfam" id="PF00067">
    <property type="entry name" value="p450"/>
    <property type="match status" value="1"/>
</dbReference>
<evidence type="ECO:0000256" key="3">
    <source>
        <dbReference type="ARBA" id="ARBA00010617"/>
    </source>
</evidence>
<evidence type="ECO:0000256" key="5">
    <source>
        <dbReference type="ARBA" id="ARBA00022692"/>
    </source>
</evidence>
<dbReference type="PROSITE" id="PS00086">
    <property type="entry name" value="CYTOCHROME_P450"/>
    <property type="match status" value="1"/>
</dbReference>
<dbReference type="PANTHER" id="PTHR47955">
    <property type="entry name" value="CYTOCHROME P450 FAMILY 71 PROTEIN"/>
    <property type="match status" value="1"/>
</dbReference>
<keyword evidence="8 12" id="KW-0560">Oxidoreductase</keyword>
<dbReference type="InterPro" id="IPR002401">
    <property type="entry name" value="Cyt_P450_E_grp-I"/>
</dbReference>
<feature type="binding site" description="axial binding residue" evidence="11">
    <location>
        <position position="481"/>
    </location>
    <ligand>
        <name>heme</name>
        <dbReference type="ChEBI" id="CHEBI:30413"/>
    </ligand>
    <ligandPart>
        <name>Fe</name>
        <dbReference type="ChEBI" id="CHEBI:18248"/>
    </ligandPart>
</feature>
<evidence type="ECO:0000256" key="10">
    <source>
        <dbReference type="ARBA" id="ARBA00023033"/>
    </source>
</evidence>
<evidence type="ECO:0000256" key="1">
    <source>
        <dbReference type="ARBA" id="ARBA00001971"/>
    </source>
</evidence>
<dbReference type="OMA" id="ADKTHER"/>
<dbReference type="GO" id="GO:0016705">
    <property type="term" value="F:oxidoreductase activity, acting on paired donors, with incorporation or reduction of molecular oxygen"/>
    <property type="evidence" value="ECO:0007669"/>
    <property type="project" value="InterPro"/>
</dbReference>
<dbReference type="InterPro" id="IPR036396">
    <property type="entry name" value="Cyt_P450_sf"/>
</dbReference>
<keyword evidence="14" id="KW-1185">Reference proteome</keyword>
<comment type="cofactor">
    <cofactor evidence="1 11">
        <name>heme</name>
        <dbReference type="ChEBI" id="CHEBI:30413"/>
    </cofactor>
</comment>
<keyword evidence="6 11" id="KW-0479">Metal-binding</keyword>
<dbReference type="PRINTS" id="PR00463">
    <property type="entry name" value="EP450I"/>
</dbReference>
<dbReference type="GO" id="GO:0005506">
    <property type="term" value="F:iron ion binding"/>
    <property type="evidence" value="ECO:0007669"/>
    <property type="project" value="InterPro"/>
</dbReference>
<proteinExistence type="inferred from homology"/>
<dbReference type="SUPFAM" id="SSF48264">
    <property type="entry name" value="Cytochrome P450"/>
    <property type="match status" value="1"/>
</dbReference>
<comment type="pathway">
    <text evidence="2">Secondary metabolite biosynthesis.</text>
</comment>
<evidence type="ECO:0008006" key="15">
    <source>
        <dbReference type="Google" id="ProtNLM"/>
    </source>
</evidence>
<dbReference type="GO" id="GO:0020037">
    <property type="term" value="F:heme binding"/>
    <property type="evidence" value="ECO:0007669"/>
    <property type="project" value="InterPro"/>
</dbReference>
<evidence type="ECO:0000256" key="7">
    <source>
        <dbReference type="ARBA" id="ARBA00022989"/>
    </source>
</evidence>
<dbReference type="AlphaFoldDB" id="A0A9R1PHM3"/>
<accession>A0A9R1PHM3</accession>
<dbReference type="InterPro" id="IPR017972">
    <property type="entry name" value="Cyt_P450_CS"/>
</dbReference>
<keyword evidence="4 11" id="KW-0349">Heme</keyword>
<evidence type="ECO:0000256" key="4">
    <source>
        <dbReference type="ARBA" id="ARBA00022617"/>
    </source>
</evidence>
<dbReference type="Gramene" id="TRITD2Bv1G054830.2">
    <property type="protein sequence ID" value="TRITD2Bv1G054830.2"/>
    <property type="gene ID" value="TRITD2Bv1G054830"/>
</dbReference>
<comment type="similarity">
    <text evidence="3 12">Belongs to the cytochrome P450 family.</text>
</comment>
<dbReference type="GO" id="GO:0004497">
    <property type="term" value="F:monooxygenase activity"/>
    <property type="evidence" value="ECO:0007669"/>
    <property type="project" value="UniProtKB-KW"/>
</dbReference>
<evidence type="ECO:0000256" key="8">
    <source>
        <dbReference type="ARBA" id="ARBA00023002"/>
    </source>
</evidence>
<dbReference type="CDD" id="cd11072">
    <property type="entry name" value="CYP71-like"/>
    <property type="match status" value="1"/>
</dbReference>
<dbReference type="InterPro" id="IPR001128">
    <property type="entry name" value="Cyt_P450"/>
</dbReference>
<name>A0A9R1PHM3_TRITD</name>
<dbReference type="EMBL" id="LT934114">
    <property type="protein sequence ID" value="VAH43232.1"/>
    <property type="molecule type" value="Genomic_DNA"/>
</dbReference>
<evidence type="ECO:0000313" key="14">
    <source>
        <dbReference type="Proteomes" id="UP000324705"/>
    </source>
</evidence>